<keyword evidence="2" id="KW-1185">Reference proteome</keyword>
<dbReference type="InterPro" id="IPR002591">
    <property type="entry name" value="Phosphodiest/P_Trfase"/>
</dbReference>
<dbReference type="PANTHER" id="PTHR10151:SF120">
    <property type="entry name" value="BIS(5'-ADENOSYL)-TRIPHOSPHATASE"/>
    <property type="match status" value="1"/>
</dbReference>
<dbReference type="KEGG" id="minf:MESINF_2810"/>
<dbReference type="SUPFAM" id="SSF53649">
    <property type="entry name" value="Alkaline phosphatase-like"/>
    <property type="match status" value="1"/>
</dbReference>
<dbReference type="GO" id="GO:0016787">
    <property type="term" value="F:hydrolase activity"/>
    <property type="evidence" value="ECO:0007669"/>
    <property type="project" value="UniProtKB-ARBA"/>
</dbReference>
<accession>A0A7Z7PSW9</accession>
<reference evidence="1 2" key="1">
    <citation type="submission" date="2017-01" db="EMBL/GenBank/DDBJ databases">
        <authorList>
            <person name="Erauso G."/>
        </authorList>
    </citation>
    <scope>NUCLEOTIDE SEQUENCE [LARGE SCALE GENOMIC DNA]</scope>
    <source>
        <strain evidence="1">MESINF1</strain>
    </source>
</reference>
<sequence length="367" mass="40616">MKPRLLFITVDALGPEILARAKAPVIKRIMEEGLSVQKATSHFPTLTTPMMSTILTGCLPDRHGIECNTRLDIGAGRVRGKLRDLKVATIGDILVENGYSVASVQHFMLEGRAGISYTQTDGANTTEMTDLIAGCMEEFDAVFTIFQAVDAAGHRFGPFHERTLAEVEKIDGAIGRLLEVWKGSEFLLVISSDHSMSYADRASDFSIEEFFASMNLKAAFIGEGESFSNLDIAMLRYPTVPIFLLSERARNLRVEITNRLRNERELWRVYSKEEMESLGNGRYGDIACTLNKGVTTARALVEMGGFGYHGTEGEEGTVIAFQGSMLKSRRIPAARLADIVPTTLRILSIESERKFDGENIWSCDDGR</sequence>
<gene>
    <name evidence="1" type="ORF">MESINF_2810</name>
</gene>
<evidence type="ECO:0000313" key="1">
    <source>
        <dbReference type="EMBL" id="SSC14250.1"/>
    </source>
</evidence>
<dbReference type="Gene3D" id="3.40.720.10">
    <property type="entry name" value="Alkaline Phosphatase, subunit A"/>
    <property type="match status" value="1"/>
</dbReference>
<proteinExistence type="predicted"/>
<organism evidence="1 2">
    <name type="scientific">Mesotoga infera</name>
    <dbReference type="NCBI Taxonomy" id="1236046"/>
    <lineage>
        <taxon>Bacteria</taxon>
        <taxon>Thermotogati</taxon>
        <taxon>Thermotogota</taxon>
        <taxon>Thermotogae</taxon>
        <taxon>Kosmotogales</taxon>
        <taxon>Kosmotogaceae</taxon>
        <taxon>Mesotoga</taxon>
    </lineage>
</organism>
<dbReference type="Proteomes" id="UP000250796">
    <property type="component" value="Chromosome MESINF"/>
</dbReference>
<dbReference type="EMBL" id="LS974202">
    <property type="protein sequence ID" value="SSC14250.1"/>
    <property type="molecule type" value="Genomic_DNA"/>
</dbReference>
<dbReference type="AlphaFoldDB" id="A0A7Z7PSW9"/>
<evidence type="ECO:0000313" key="2">
    <source>
        <dbReference type="Proteomes" id="UP000250796"/>
    </source>
</evidence>
<dbReference type="PANTHER" id="PTHR10151">
    <property type="entry name" value="ECTONUCLEOTIDE PYROPHOSPHATASE/PHOSPHODIESTERASE"/>
    <property type="match status" value="1"/>
</dbReference>
<evidence type="ECO:0008006" key="3">
    <source>
        <dbReference type="Google" id="ProtNLM"/>
    </source>
</evidence>
<dbReference type="RefSeq" id="WP_169700666.1">
    <property type="nucleotide sequence ID" value="NZ_LS974202.1"/>
</dbReference>
<dbReference type="Pfam" id="PF01663">
    <property type="entry name" value="Phosphodiest"/>
    <property type="match status" value="2"/>
</dbReference>
<protein>
    <recommendedName>
        <fullName evidence="3">Alkaline phosphatase family protein</fullName>
    </recommendedName>
</protein>
<dbReference type="InterPro" id="IPR017850">
    <property type="entry name" value="Alkaline_phosphatase_core_sf"/>
</dbReference>
<name>A0A7Z7PSW9_9BACT</name>